<evidence type="ECO:0000313" key="2">
    <source>
        <dbReference type="Proteomes" id="UP001054252"/>
    </source>
</evidence>
<sequence length="33" mass="3623">MVVAIIGWPESTHGAHVFTNTLEKHKDVFPSSS</sequence>
<gene>
    <name evidence="1" type="ORF">SLEP1_g57242</name>
</gene>
<reference evidence="1 2" key="1">
    <citation type="journal article" date="2021" name="Commun. Biol.">
        <title>The genome of Shorea leprosula (Dipterocarpaceae) highlights the ecological relevance of drought in aseasonal tropical rainforests.</title>
        <authorList>
            <person name="Ng K.K.S."/>
            <person name="Kobayashi M.J."/>
            <person name="Fawcett J.A."/>
            <person name="Hatakeyama M."/>
            <person name="Paape T."/>
            <person name="Ng C.H."/>
            <person name="Ang C.C."/>
            <person name="Tnah L.H."/>
            <person name="Lee C.T."/>
            <person name="Nishiyama T."/>
            <person name="Sese J."/>
            <person name="O'Brien M.J."/>
            <person name="Copetti D."/>
            <person name="Mohd Noor M.I."/>
            <person name="Ong R.C."/>
            <person name="Putra M."/>
            <person name="Sireger I.Z."/>
            <person name="Indrioko S."/>
            <person name="Kosugi Y."/>
            <person name="Izuno A."/>
            <person name="Isagi Y."/>
            <person name="Lee S.L."/>
            <person name="Shimizu K.K."/>
        </authorList>
    </citation>
    <scope>NUCLEOTIDE SEQUENCE [LARGE SCALE GENOMIC DNA]</scope>
    <source>
        <strain evidence="1">214</strain>
    </source>
</reference>
<comment type="caution">
    <text evidence="1">The sequence shown here is derived from an EMBL/GenBank/DDBJ whole genome shotgun (WGS) entry which is preliminary data.</text>
</comment>
<keyword evidence="2" id="KW-1185">Reference proteome</keyword>
<dbReference type="EMBL" id="BPVZ01000376">
    <property type="protein sequence ID" value="GKV50540.1"/>
    <property type="molecule type" value="Genomic_DNA"/>
</dbReference>
<accession>A0AAV5ML42</accession>
<name>A0AAV5ML42_9ROSI</name>
<dbReference type="Proteomes" id="UP001054252">
    <property type="component" value="Unassembled WGS sequence"/>
</dbReference>
<organism evidence="1 2">
    <name type="scientific">Rubroshorea leprosula</name>
    <dbReference type="NCBI Taxonomy" id="152421"/>
    <lineage>
        <taxon>Eukaryota</taxon>
        <taxon>Viridiplantae</taxon>
        <taxon>Streptophyta</taxon>
        <taxon>Embryophyta</taxon>
        <taxon>Tracheophyta</taxon>
        <taxon>Spermatophyta</taxon>
        <taxon>Magnoliopsida</taxon>
        <taxon>eudicotyledons</taxon>
        <taxon>Gunneridae</taxon>
        <taxon>Pentapetalae</taxon>
        <taxon>rosids</taxon>
        <taxon>malvids</taxon>
        <taxon>Malvales</taxon>
        <taxon>Dipterocarpaceae</taxon>
        <taxon>Rubroshorea</taxon>
    </lineage>
</organism>
<evidence type="ECO:0000313" key="1">
    <source>
        <dbReference type="EMBL" id="GKV50540.1"/>
    </source>
</evidence>
<dbReference type="AlphaFoldDB" id="A0AAV5ML42"/>
<proteinExistence type="predicted"/>
<protein>
    <submittedName>
        <fullName evidence="1">Uncharacterized protein</fullName>
    </submittedName>
</protein>